<feature type="transmembrane region" description="Helical" evidence="8">
    <location>
        <begin position="71"/>
        <end position="93"/>
    </location>
</feature>
<dbReference type="InterPro" id="IPR000276">
    <property type="entry name" value="GPCR_Rhodpsn"/>
</dbReference>
<dbReference type="Pfam" id="PF00001">
    <property type="entry name" value="7tm_1"/>
    <property type="match status" value="1"/>
</dbReference>
<dbReference type="PRINTS" id="PR00237">
    <property type="entry name" value="GPCRRHODOPSN"/>
</dbReference>
<evidence type="ECO:0000259" key="9">
    <source>
        <dbReference type="PROSITE" id="PS50262"/>
    </source>
</evidence>
<dbReference type="GO" id="GO:0005886">
    <property type="term" value="C:plasma membrane"/>
    <property type="evidence" value="ECO:0007669"/>
    <property type="project" value="TreeGrafter"/>
</dbReference>
<evidence type="ECO:0000313" key="11">
    <source>
        <dbReference type="Proteomes" id="UP000597762"/>
    </source>
</evidence>
<dbReference type="SUPFAM" id="SSF81321">
    <property type="entry name" value="Family A G protein-coupled receptor-like"/>
    <property type="match status" value="1"/>
</dbReference>
<gene>
    <name evidence="10" type="ORF">SPHA_53002</name>
</gene>
<dbReference type="AlphaFoldDB" id="A0A812DHC4"/>
<evidence type="ECO:0000256" key="3">
    <source>
        <dbReference type="ARBA" id="ARBA00022989"/>
    </source>
</evidence>
<proteinExistence type="predicted"/>
<accession>A0A812DHC4</accession>
<organism evidence="10 11">
    <name type="scientific">Acanthosepion pharaonis</name>
    <name type="common">Pharaoh cuttlefish</name>
    <name type="synonym">Sepia pharaonis</name>
    <dbReference type="NCBI Taxonomy" id="158019"/>
    <lineage>
        <taxon>Eukaryota</taxon>
        <taxon>Metazoa</taxon>
        <taxon>Spiralia</taxon>
        <taxon>Lophotrochozoa</taxon>
        <taxon>Mollusca</taxon>
        <taxon>Cephalopoda</taxon>
        <taxon>Coleoidea</taxon>
        <taxon>Decapodiformes</taxon>
        <taxon>Sepiida</taxon>
        <taxon>Sepiina</taxon>
        <taxon>Sepiidae</taxon>
        <taxon>Acanthosepion</taxon>
    </lineage>
</organism>
<name>A0A812DHC4_ACAPH</name>
<feature type="transmembrane region" description="Helical" evidence="8">
    <location>
        <begin position="35"/>
        <end position="59"/>
    </location>
</feature>
<comment type="subcellular location">
    <subcellularLocation>
        <location evidence="1">Membrane</location>
        <topology evidence="1">Multi-pass membrane protein</topology>
    </subcellularLocation>
</comment>
<evidence type="ECO:0000256" key="4">
    <source>
        <dbReference type="ARBA" id="ARBA00023040"/>
    </source>
</evidence>
<protein>
    <recommendedName>
        <fullName evidence="9">G-protein coupled receptors family 1 profile domain-containing protein</fullName>
    </recommendedName>
</protein>
<keyword evidence="3 8" id="KW-1133">Transmembrane helix</keyword>
<sequence>MADLLFTTGCPVIAVVRITGTWVLGAFFCHTLVYLEFVCMFAVIWTMTVISIDRFICIVKPNNCRISLKMAIAIVIVIWLFAFTSSIPMAAFFNVKSFSVDNSTIKICTLVWPQSTTVHVSVIFVSCLFLIGFVVPLSILSHNYYRVFRTFWKSKKTIHRKESRASQNVEDLIKCTSSGTKRRSARSYRVIRILVLLVLLFFLMWLPIFIAFIGVQYDGSYEYFKMHSWMLMTCAYFAFGNACVNPFVYVFINERFRLNILPCRKTRNGQPKSEELGSFTGSAS</sequence>
<dbReference type="PROSITE" id="PS50262">
    <property type="entry name" value="G_PROTEIN_RECEP_F1_2"/>
    <property type="match status" value="1"/>
</dbReference>
<keyword evidence="4" id="KW-0297">G-protein coupled receptor</keyword>
<keyword evidence="7" id="KW-0807">Transducer</keyword>
<dbReference type="GO" id="GO:0004930">
    <property type="term" value="F:G protein-coupled receptor activity"/>
    <property type="evidence" value="ECO:0007669"/>
    <property type="project" value="UniProtKB-KW"/>
</dbReference>
<dbReference type="PANTHER" id="PTHR45695">
    <property type="entry name" value="LEUCOKININ RECEPTOR-RELATED"/>
    <property type="match status" value="1"/>
</dbReference>
<dbReference type="PANTHER" id="PTHR45695:SF37">
    <property type="entry name" value="FREE FATTY ACID RECEPTOR 4-LIKE"/>
    <property type="match status" value="1"/>
</dbReference>
<feature type="transmembrane region" description="Helical" evidence="8">
    <location>
        <begin position="229"/>
        <end position="252"/>
    </location>
</feature>
<keyword evidence="11" id="KW-1185">Reference proteome</keyword>
<evidence type="ECO:0000256" key="2">
    <source>
        <dbReference type="ARBA" id="ARBA00022692"/>
    </source>
</evidence>
<feature type="domain" description="G-protein coupled receptors family 1 profile" evidence="9">
    <location>
        <begin position="1"/>
        <end position="249"/>
    </location>
</feature>
<dbReference type="Gene3D" id="1.20.1070.10">
    <property type="entry name" value="Rhodopsin 7-helix transmembrane proteins"/>
    <property type="match status" value="1"/>
</dbReference>
<evidence type="ECO:0000313" key="10">
    <source>
        <dbReference type="EMBL" id="CAE1299098.1"/>
    </source>
</evidence>
<reference evidence="10" key="1">
    <citation type="submission" date="2021-01" db="EMBL/GenBank/DDBJ databases">
        <authorList>
            <person name="Li R."/>
            <person name="Bekaert M."/>
        </authorList>
    </citation>
    <scope>NUCLEOTIDE SEQUENCE</scope>
    <source>
        <strain evidence="10">Farmed</strain>
    </source>
</reference>
<feature type="transmembrane region" description="Helical" evidence="8">
    <location>
        <begin position="122"/>
        <end position="145"/>
    </location>
</feature>
<keyword evidence="6" id="KW-0675">Receptor</keyword>
<feature type="transmembrane region" description="Helical" evidence="8">
    <location>
        <begin position="190"/>
        <end position="217"/>
    </location>
</feature>
<dbReference type="EMBL" id="CAHIKZ030003335">
    <property type="protein sequence ID" value="CAE1299098.1"/>
    <property type="molecule type" value="Genomic_DNA"/>
</dbReference>
<keyword evidence="2 8" id="KW-0812">Transmembrane</keyword>
<evidence type="ECO:0000256" key="6">
    <source>
        <dbReference type="ARBA" id="ARBA00023170"/>
    </source>
</evidence>
<keyword evidence="5 8" id="KW-0472">Membrane</keyword>
<dbReference type="OrthoDB" id="9880339at2759"/>
<evidence type="ECO:0000256" key="1">
    <source>
        <dbReference type="ARBA" id="ARBA00004141"/>
    </source>
</evidence>
<dbReference type="InterPro" id="IPR017452">
    <property type="entry name" value="GPCR_Rhodpsn_7TM"/>
</dbReference>
<evidence type="ECO:0000256" key="5">
    <source>
        <dbReference type="ARBA" id="ARBA00023136"/>
    </source>
</evidence>
<dbReference type="Proteomes" id="UP000597762">
    <property type="component" value="Unassembled WGS sequence"/>
</dbReference>
<evidence type="ECO:0000256" key="8">
    <source>
        <dbReference type="SAM" id="Phobius"/>
    </source>
</evidence>
<comment type="caution">
    <text evidence="10">The sequence shown here is derived from an EMBL/GenBank/DDBJ whole genome shotgun (WGS) entry which is preliminary data.</text>
</comment>
<evidence type="ECO:0000256" key="7">
    <source>
        <dbReference type="ARBA" id="ARBA00023224"/>
    </source>
</evidence>